<accession>A0A165Z167</accession>
<protein>
    <recommendedName>
        <fullName evidence="3">F-box domain-containing protein</fullName>
    </recommendedName>
</protein>
<dbReference type="Gene3D" id="3.80.10.10">
    <property type="entry name" value="Ribonuclease Inhibitor"/>
    <property type="match status" value="1"/>
</dbReference>
<dbReference type="EMBL" id="KV417686">
    <property type="protein sequence ID" value="KZP10126.1"/>
    <property type="molecule type" value="Genomic_DNA"/>
</dbReference>
<feature type="non-terminal residue" evidence="1">
    <location>
        <position position="1"/>
    </location>
</feature>
<evidence type="ECO:0000313" key="1">
    <source>
        <dbReference type="EMBL" id="KZP10126.1"/>
    </source>
</evidence>
<keyword evidence="2" id="KW-1185">Reference proteome</keyword>
<name>A0A165Z167_9AGAM</name>
<dbReference type="InterPro" id="IPR032675">
    <property type="entry name" value="LRR_dom_sf"/>
</dbReference>
<dbReference type="SUPFAM" id="SSF52047">
    <property type="entry name" value="RNI-like"/>
    <property type="match status" value="1"/>
</dbReference>
<evidence type="ECO:0008006" key="3">
    <source>
        <dbReference type="Google" id="ProtNLM"/>
    </source>
</evidence>
<dbReference type="Proteomes" id="UP000076532">
    <property type="component" value="Unassembled WGS sequence"/>
</dbReference>
<organism evidence="1 2">
    <name type="scientific">Athelia psychrophila</name>
    <dbReference type="NCBI Taxonomy" id="1759441"/>
    <lineage>
        <taxon>Eukaryota</taxon>
        <taxon>Fungi</taxon>
        <taxon>Dikarya</taxon>
        <taxon>Basidiomycota</taxon>
        <taxon>Agaricomycotina</taxon>
        <taxon>Agaricomycetes</taxon>
        <taxon>Agaricomycetidae</taxon>
        <taxon>Atheliales</taxon>
        <taxon>Atheliaceae</taxon>
        <taxon>Athelia</taxon>
    </lineage>
</organism>
<proteinExistence type="predicted"/>
<sequence>LALKSITHINHGECNIYGGEDHRRLSSAFSLMTRQLLRFGDLTSATPAQWPSQFLINAPELQTLDLEWRRLDDMLVLVTIIKAQKLRTLIISFSRNAFSTSAPLGRPDSGNITSLRKLSLRINFFFVTCGKGERGYHTDKLKPVMRSPHTLLHFKVDWWASGGSSDPGSIVILDREGYL</sequence>
<gene>
    <name evidence="1" type="ORF">FIBSPDRAFT_991706</name>
</gene>
<reference evidence="1 2" key="1">
    <citation type="journal article" date="2016" name="Mol. Biol. Evol.">
        <title>Comparative Genomics of Early-Diverging Mushroom-Forming Fungi Provides Insights into the Origins of Lignocellulose Decay Capabilities.</title>
        <authorList>
            <person name="Nagy L.G."/>
            <person name="Riley R."/>
            <person name="Tritt A."/>
            <person name="Adam C."/>
            <person name="Daum C."/>
            <person name="Floudas D."/>
            <person name="Sun H."/>
            <person name="Yadav J.S."/>
            <person name="Pangilinan J."/>
            <person name="Larsson K.H."/>
            <person name="Matsuura K."/>
            <person name="Barry K."/>
            <person name="Labutti K."/>
            <person name="Kuo R."/>
            <person name="Ohm R.A."/>
            <person name="Bhattacharya S.S."/>
            <person name="Shirouzu T."/>
            <person name="Yoshinaga Y."/>
            <person name="Martin F.M."/>
            <person name="Grigoriev I.V."/>
            <person name="Hibbett D.S."/>
        </authorList>
    </citation>
    <scope>NUCLEOTIDE SEQUENCE [LARGE SCALE GENOMIC DNA]</scope>
    <source>
        <strain evidence="1 2">CBS 109695</strain>
    </source>
</reference>
<evidence type="ECO:0000313" key="2">
    <source>
        <dbReference type="Proteomes" id="UP000076532"/>
    </source>
</evidence>
<dbReference type="AlphaFoldDB" id="A0A165Z167"/>